<dbReference type="AlphaFoldDB" id="A0A5C1H952"/>
<reference evidence="2" key="1">
    <citation type="journal article" date="2019" name="Genome Biol. Evol.">
        <title>Nephromyces represents a diverse and novel lineage of the Apicomplexa that has retained apicoplasts.</title>
        <authorList>
            <person name="Munoz-Gomez S.A."/>
            <person name="Durnin K."/>
            <person name="Eme L."/>
            <person name="Paight C."/>
            <person name="Lane C.E."/>
            <person name="Saffo M.B."/>
            <person name="Slamovits C.H."/>
        </authorList>
    </citation>
    <scope>NUCLEOTIDE SEQUENCE</scope>
    <source>
        <strain evidence="2">442</strain>
    </source>
</reference>
<sequence>MNYIQKLNLKNNTILNILDNKTKINRLLIKYEDTYIYLNIINFININIGISYLYLSLTKNNLISKSFFIMFKNLISKNILNNSFNYTLKLNIFGIGYFFKIIKKDILSIQVEKTHLINIKLPKEINYSIENNGTLLILNSHNKQVLTLIGSKIKLLSKQNKYKGKGIYYFNDKINLKQKKNLKNKK</sequence>
<dbReference type="InterPro" id="IPR036789">
    <property type="entry name" value="Ribosomal_uL6-like_a/b-dom_sf"/>
</dbReference>
<accession>A0A5C1H952</accession>
<proteinExistence type="predicted"/>
<feature type="transmembrane region" description="Helical" evidence="1">
    <location>
        <begin position="35"/>
        <end position="55"/>
    </location>
</feature>
<keyword evidence="2" id="KW-0689">Ribosomal protein</keyword>
<evidence type="ECO:0000256" key="1">
    <source>
        <dbReference type="SAM" id="Phobius"/>
    </source>
</evidence>
<dbReference type="InterPro" id="IPR019906">
    <property type="entry name" value="Ribosomal_uL6_bac-type"/>
</dbReference>
<dbReference type="GO" id="GO:0019843">
    <property type="term" value="F:rRNA binding"/>
    <property type="evidence" value="ECO:0007669"/>
    <property type="project" value="InterPro"/>
</dbReference>
<keyword evidence="1" id="KW-0812">Transmembrane</keyword>
<organism evidence="2">
    <name type="scientific">Nephromyces sp. ex Molgula occidentalis</name>
    <dbReference type="NCBI Taxonomy" id="2544991"/>
    <lineage>
        <taxon>Eukaryota</taxon>
        <taxon>Sar</taxon>
        <taxon>Alveolata</taxon>
        <taxon>Apicomplexa</taxon>
        <taxon>Aconoidasida</taxon>
        <taxon>Nephromycida</taxon>
        <taxon>Nephromyces</taxon>
    </lineage>
</organism>
<gene>
    <name evidence="2" type="primary">rpl6</name>
</gene>
<keyword evidence="2" id="KW-0687">Ribonucleoprotein</keyword>
<dbReference type="GO" id="GO:0003735">
    <property type="term" value="F:structural constituent of ribosome"/>
    <property type="evidence" value="ECO:0007669"/>
    <property type="project" value="InterPro"/>
</dbReference>
<name>A0A5C1H952_9APIC</name>
<dbReference type="EMBL" id="MK573200">
    <property type="protein sequence ID" value="QEM01598.1"/>
    <property type="molecule type" value="Genomic_DNA"/>
</dbReference>
<dbReference type="GO" id="GO:0005840">
    <property type="term" value="C:ribosome"/>
    <property type="evidence" value="ECO:0007669"/>
    <property type="project" value="UniProtKB-KW"/>
</dbReference>
<dbReference type="GO" id="GO:0006412">
    <property type="term" value="P:translation"/>
    <property type="evidence" value="ECO:0007669"/>
    <property type="project" value="InterPro"/>
</dbReference>
<keyword evidence="1" id="KW-1133">Transmembrane helix</keyword>
<protein>
    <submittedName>
        <fullName evidence="2">50S ribosomal protein L6</fullName>
    </submittedName>
</protein>
<dbReference type="SUPFAM" id="SSF56053">
    <property type="entry name" value="Ribosomal protein L6"/>
    <property type="match status" value="1"/>
</dbReference>
<evidence type="ECO:0000313" key="2">
    <source>
        <dbReference type="EMBL" id="QEM01598.1"/>
    </source>
</evidence>
<dbReference type="PRINTS" id="PR00059">
    <property type="entry name" value="RIBOSOMALL6"/>
</dbReference>
<keyword evidence="1" id="KW-0472">Membrane</keyword>
<dbReference type="Gene3D" id="3.90.930.12">
    <property type="entry name" value="Ribosomal protein L6, alpha-beta domain"/>
    <property type="match status" value="1"/>
</dbReference>